<organism evidence="1 2">
    <name type="scientific">Streptomyces venezuelae</name>
    <dbReference type="NCBI Taxonomy" id="54571"/>
    <lineage>
        <taxon>Bacteria</taxon>
        <taxon>Bacillati</taxon>
        <taxon>Actinomycetota</taxon>
        <taxon>Actinomycetes</taxon>
        <taxon>Kitasatosporales</taxon>
        <taxon>Streptomycetaceae</taxon>
        <taxon>Streptomyces</taxon>
    </lineage>
</organism>
<evidence type="ECO:0000313" key="2">
    <source>
        <dbReference type="Proteomes" id="UP000324015"/>
    </source>
</evidence>
<dbReference type="InterPro" id="IPR036736">
    <property type="entry name" value="ACP-like_sf"/>
</dbReference>
<name>A0A5P2CRH1_STRVZ</name>
<dbReference type="SUPFAM" id="SSF47336">
    <property type="entry name" value="ACP-like"/>
    <property type="match status" value="1"/>
</dbReference>
<dbReference type="Proteomes" id="UP000324015">
    <property type="component" value="Chromosome"/>
</dbReference>
<sequence length="102" mass="10868">MKTTVAPDESRVLREIAEMITTVLGDYAPDAADIGMDARFGDDLEMESIDLVTLAGLLTDWYGPDANFAAYLASLELDEIIALTVGDLVAYVCRALRPGAGG</sequence>
<proteinExistence type="predicted"/>
<dbReference type="Gene3D" id="1.10.1200.10">
    <property type="entry name" value="ACP-like"/>
    <property type="match status" value="1"/>
</dbReference>
<dbReference type="AlphaFoldDB" id="A0A5P2CRH1"/>
<reference evidence="1 2" key="1">
    <citation type="submission" date="2018-05" db="EMBL/GenBank/DDBJ databases">
        <title>Streptomyces venezuelae.</title>
        <authorList>
            <person name="Kim W."/>
            <person name="Lee N."/>
            <person name="Cho B.-K."/>
        </authorList>
    </citation>
    <scope>NUCLEOTIDE SEQUENCE [LARGE SCALE GENOMIC DNA]</scope>
    <source>
        <strain evidence="1 2">ATCC 14585</strain>
    </source>
</reference>
<accession>A0A5P2CRH1</accession>
<protein>
    <submittedName>
        <fullName evidence="1">Acyl carrier protein</fullName>
    </submittedName>
</protein>
<dbReference type="EMBL" id="CP029191">
    <property type="protein sequence ID" value="QES45504.1"/>
    <property type="molecule type" value="Genomic_DNA"/>
</dbReference>
<dbReference type="RefSeq" id="WP_150187807.1">
    <property type="nucleotide sequence ID" value="NZ_CP029191.1"/>
</dbReference>
<gene>
    <name evidence="1" type="ORF">DEJ49_34980</name>
</gene>
<evidence type="ECO:0000313" key="1">
    <source>
        <dbReference type="EMBL" id="QES45504.1"/>
    </source>
</evidence>